<keyword evidence="3" id="KW-0479">Metal-binding</keyword>
<dbReference type="Gene3D" id="2.60.40.790">
    <property type="match status" value="1"/>
</dbReference>
<dbReference type="AlphaFoldDB" id="A0A8H5BYT3"/>
<evidence type="ECO:0000256" key="3">
    <source>
        <dbReference type="ARBA" id="ARBA00022723"/>
    </source>
</evidence>
<dbReference type="SUPFAM" id="SSF103506">
    <property type="entry name" value="Mitochondrial carrier"/>
    <property type="match status" value="1"/>
</dbReference>
<reference evidence="11 12" key="1">
    <citation type="journal article" date="2020" name="ISME J.">
        <title>Uncovering the hidden diversity of litter-decomposition mechanisms in mushroom-forming fungi.</title>
        <authorList>
            <person name="Floudas D."/>
            <person name="Bentzer J."/>
            <person name="Ahren D."/>
            <person name="Johansson T."/>
            <person name="Persson P."/>
            <person name="Tunlid A."/>
        </authorList>
    </citation>
    <scope>NUCLEOTIDE SEQUENCE [LARGE SCALE GENOMIC DNA]</scope>
    <source>
        <strain evidence="11 12">CBS 101986</strain>
    </source>
</reference>
<keyword evidence="6" id="KW-1133">Transmembrane helix</keyword>
<evidence type="ECO:0000256" key="6">
    <source>
        <dbReference type="ARBA" id="ARBA00022989"/>
    </source>
</evidence>
<keyword evidence="7" id="KW-0472">Membrane</keyword>
<dbReference type="PANTHER" id="PTHR46983:SF3">
    <property type="entry name" value="CHPADIPLOID STATE MAINTENANCE PROTEIN CHPA"/>
    <property type="match status" value="1"/>
</dbReference>
<dbReference type="PANTHER" id="PTHR46983">
    <property type="entry name" value="CYSTEINE AND HISTIDINE-RICH DOMAIN-CONTAINING PROTEIN 1"/>
    <property type="match status" value="1"/>
</dbReference>
<accession>A0A8H5BYT3</accession>
<dbReference type="Gene3D" id="1.50.40.10">
    <property type="entry name" value="Mitochondrial carrier domain"/>
    <property type="match status" value="1"/>
</dbReference>
<dbReference type="Pfam" id="PF04968">
    <property type="entry name" value="CHORD"/>
    <property type="match status" value="1"/>
</dbReference>
<gene>
    <name evidence="11" type="ORF">D9619_005862</name>
</gene>
<dbReference type="OrthoDB" id="1898560at2759"/>
<dbReference type="PROSITE" id="PS51203">
    <property type="entry name" value="CS"/>
    <property type="match status" value="1"/>
</dbReference>
<dbReference type="SUPFAM" id="SSF49764">
    <property type="entry name" value="HSP20-like chaperones"/>
    <property type="match status" value="1"/>
</dbReference>
<organism evidence="11 12">
    <name type="scientific">Psilocybe cf. subviscida</name>
    <dbReference type="NCBI Taxonomy" id="2480587"/>
    <lineage>
        <taxon>Eukaryota</taxon>
        <taxon>Fungi</taxon>
        <taxon>Dikarya</taxon>
        <taxon>Basidiomycota</taxon>
        <taxon>Agaricomycotina</taxon>
        <taxon>Agaricomycetes</taxon>
        <taxon>Agaricomycetidae</taxon>
        <taxon>Agaricales</taxon>
        <taxon>Agaricineae</taxon>
        <taxon>Strophariaceae</taxon>
        <taxon>Psilocybe</taxon>
    </lineage>
</organism>
<feature type="region of interest" description="Disordered" evidence="8">
    <location>
        <begin position="280"/>
        <end position="301"/>
    </location>
</feature>
<sequence>MTSNAKTTPSNQNSRVEDGHDGEPGVEASQNGGVHAAIARTATRSMALFFARPVLNGWQTLKSLASQQGTILSPTYIVSLVKSQGVLIIPKHFVPPMIVNAGLGAVLWGSYAEAGDLLEPWLGEHSLSNAAVSGAIAGASQAIVAAPAENVRLLLEQGFGASSWSCAWKEVFRAGLVPATLRTSSEKLHEIRQLRGWFNDVGQMAGRGWNGWGWGCAKDTIGFAVFFFIFELSRRAGVAAKSWCQMLPHRVDEGRPKPSQLPAIANGVTLVTGGPCTEIQGHTTETSQPAAAPAPEKPPVKNITQTIGADGKETFRVGGQPGTPTLATTAPAEAPVAPTPVVIEEDDLTTDVPVGTVCRRKGCGAAFVSDDVNRKGEGEGTVCHYHPLPPYFREGSKGYLCCKRRVLEFGEFLKIKGCNTGRHCFIPVVNENQAEEQVDCRMDHYQTPHQVHASVYAKKVDKERSTVKFESTQITFDLYLPDRKRFSKTVQLFGNIDPEQSSFKILGSKVELLLQKSDGKMWTVLEKTDRDLGGIALTFGVGGRTGTVGGKEIIR</sequence>
<dbReference type="Pfam" id="PF04969">
    <property type="entry name" value="CS"/>
    <property type="match status" value="1"/>
</dbReference>
<evidence type="ECO:0000256" key="4">
    <source>
        <dbReference type="ARBA" id="ARBA00022737"/>
    </source>
</evidence>
<dbReference type="EMBL" id="JAACJJ010000001">
    <property type="protein sequence ID" value="KAF5330862.1"/>
    <property type="molecule type" value="Genomic_DNA"/>
</dbReference>
<dbReference type="InterPro" id="IPR007051">
    <property type="entry name" value="CHORD_dom"/>
</dbReference>
<keyword evidence="12" id="KW-1185">Reference proteome</keyword>
<evidence type="ECO:0000256" key="7">
    <source>
        <dbReference type="ARBA" id="ARBA00023136"/>
    </source>
</evidence>
<dbReference type="CDD" id="cd06466">
    <property type="entry name" value="p23_CS_SGT1_like"/>
    <property type="match status" value="1"/>
</dbReference>
<feature type="domain" description="CHORD" evidence="10">
    <location>
        <begin position="358"/>
        <end position="423"/>
    </location>
</feature>
<evidence type="ECO:0000256" key="5">
    <source>
        <dbReference type="ARBA" id="ARBA00022833"/>
    </source>
</evidence>
<feature type="domain" description="CS" evidence="9">
    <location>
        <begin position="437"/>
        <end position="526"/>
    </location>
</feature>
<evidence type="ECO:0000256" key="8">
    <source>
        <dbReference type="SAM" id="MobiDB-lite"/>
    </source>
</evidence>
<dbReference type="InterPro" id="IPR008978">
    <property type="entry name" value="HSP20-like_chaperone"/>
</dbReference>
<comment type="subcellular location">
    <subcellularLocation>
        <location evidence="1">Membrane</location>
    </subcellularLocation>
</comment>
<proteinExistence type="predicted"/>
<keyword evidence="5" id="KW-0862">Zinc</keyword>
<evidence type="ECO:0008006" key="13">
    <source>
        <dbReference type="Google" id="ProtNLM"/>
    </source>
</evidence>
<evidence type="ECO:0000313" key="12">
    <source>
        <dbReference type="Proteomes" id="UP000567179"/>
    </source>
</evidence>
<evidence type="ECO:0000259" key="10">
    <source>
        <dbReference type="PROSITE" id="PS51401"/>
    </source>
</evidence>
<evidence type="ECO:0000256" key="1">
    <source>
        <dbReference type="ARBA" id="ARBA00004370"/>
    </source>
</evidence>
<evidence type="ECO:0000256" key="2">
    <source>
        <dbReference type="ARBA" id="ARBA00022692"/>
    </source>
</evidence>
<keyword evidence="4" id="KW-0677">Repeat</keyword>
<dbReference type="PROSITE" id="PS51401">
    <property type="entry name" value="CHORD"/>
    <property type="match status" value="1"/>
</dbReference>
<dbReference type="GO" id="GO:0016020">
    <property type="term" value="C:membrane"/>
    <property type="evidence" value="ECO:0007669"/>
    <property type="project" value="UniProtKB-SubCell"/>
</dbReference>
<feature type="region of interest" description="Disordered" evidence="8">
    <location>
        <begin position="1"/>
        <end position="30"/>
    </location>
</feature>
<evidence type="ECO:0000259" key="9">
    <source>
        <dbReference type="PROSITE" id="PS51203"/>
    </source>
</evidence>
<dbReference type="GO" id="GO:0046872">
    <property type="term" value="F:metal ion binding"/>
    <property type="evidence" value="ECO:0007669"/>
    <property type="project" value="UniProtKB-KW"/>
</dbReference>
<dbReference type="InterPro" id="IPR039790">
    <property type="entry name" value="CHRD1"/>
</dbReference>
<evidence type="ECO:0000313" key="11">
    <source>
        <dbReference type="EMBL" id="KAF5330862.1"/>
    </source>
</evidence>
<comment type="caution">
    <text evidence="11">The sequence shown here is derived from an EMBL/GenBank/DDBJ whole genome shotgun (WGS) entry which is preliminary data.</text>
</comment>
<keyword evidence="2" id="KW-0812">Transmembrane</keyword>
<name>A0A8H5BYT3_9AGAR</name>
<feature type="compositionally biased region" description="Polar residues" evidence="8">
    <location>
        <begin position="1"/>
        <end position="14"/>
    </location>
</feature>
<dbReference type="InterPro" id="IPR007052">
    <property type="entry name" value="CS_dom"/>
</dbReference>
<dbReference type="Gene3D" id="4.10.1130.20">
    <property type="match status" value="1"/>
</dbReference>
<dbReference type="InterPro" id="IPR023395">
    <property type="entry name" value="MCP_dom_sf"/>
</dbReference>
<protein>
    <recommendedName>
        <fullName evidence="13">CS domain-containing protein</fullName>
    </recommendedName>
</protein>
<dbReference type="Proteomes" id="UP000567179">
    <property type="component" value="Unassembled WGS sequence"/>
</dbReference>